<gene>
    <name evidence="2" type="ORF">CHS0354_029019</name>
</gene>
<protein>
    <submittedName>
        <fullName evidence="2">Uncharacterized protein</fullName>
    </submittedName>
</protein>
<reference evidence="2" key="3">
    <citation type="submission" date="2023-05" db="EMBL/GenBank/DDBJ databases">
        <authorList>
            <person name="Smith C.H."/>
        </authorList>
    </citation>
    <scope>NUCLEOTIDE SEQUENCE</scope>
    <source>
        <strain evidence="2">CHS0354</strain>
        <tissue evidence="2">Mantle</tissue>
    </source>
</reference>
<dbReference type="EMBL" id="JAEAOA010001744">
    <property type="protein sequence ID" value="KAK3591169.1"/>
    <property type="molecule type" value="Genomic_DNA"/>
</dbReference>
<evidence type="ECO:0000313" key="2">
    <source>
        <dbReference type="EMBL" id="KAK3591169.1"/>
    </source>
</evidence>
<reference evidence="2" key="2">
    <citation type="journal article" date="2021" name="Genome Biol. Evol.">
        <title>Developing a high-quality reference genome for a parasitic bivalve with doubly uniparental inheritance (Bivalvia: Unionida).</title>
        <authorList>
            <person name="Smith C.H."/>
        </authorList>
    </citation>
    <scope>NUCLEOTIDE SEQUENCE</scope>
    <source>
        <strain evidence="2">CHS0354</strain>
        <tissue evidence="2">Mantle</tissue>
    </source>
</reference>
<comment type="caution">
    <text evidence="2">The sequence shown here is derived from an EMBL/GenBank/DDBJ whole genome shotgun (WGS) entry which is preliminary data.</text>
</comment>
<dbReference type="AlphaFoldDB" id="A0AAE0SGB4"/>
<keyword evidence="3" id="KW-1185">Reference proteome</keyword>
<name>A0AAE0SGB4_9BIVA</name>
<dbReference type="Proteomes" id="UP001195483">
    <property type="component" value="Unassembled WGS sequence"/>
</dbReference>
<evidence type="ECO:0000256" key="1">
    <source>
        <dbReference type="SAM" id="MobiDB-lite"/>
    </source>
</evidence>
<organism evidence="2 3">
    <name type="scientific">Potamilus streckersoni</name>
    <dbReference type="NCBI Taxonomy" id="2493646"/>
    <lineage>
        <taxon>Eukaryota</taxon>
        <taxon>Metazoa</taxon>
        <taxon>Spiralia</taxon>
        <taxon>Lophotrochozoa</taxon>
        <taxon>Mollusca</taxon>
        <taxon>Bivalvia</taxon>
        <taxon>Autobranchia</taxon>
        <taxon>Heteroconchia</taxon>
        <taxon>Palaeoheterodonta</taxon>
        <taxon>Unionida</taxon>
        <taxon>Unionoidea</taxon>
        <taxon>Unionidae</taxon>
        <taxon>Ambleminae</taxon>
        <taxon>Lampsilini</taxon>
        <taxon>Potamilus</taxon>
    </lineage>
</organism>
<reference evidence="2" key="1">
    <citation type="journal article" date="2021" name="Genome Biol. Evol.">
        <title>A High-Quality Reference Genome for a Parasitic Bivalve with Doubly Uniparental Inheritance (Bivalvia: Unionida).</title>
        <authorList>
            <person name="Smith C.H."/>
        </authorList>
    </citation>
    <scope>NUCLEOTIDE SEQUENCE</scope>
    <source>
        <strain evidence="2">CHS0354</strain>
    </source>
</reference>
<feature type="non-terminal residue" evidence="2">
    <location>
        <position position="80"/>
    </location>
</feature>
<accession>A0AAE0SGB4</accession>
<feature type="region of interest" description="Disordered" evidence="1">
    <location>
        <begin position="47"/>
        <end position="66"/>
    </location>
</feature>
<sequence length="80" mass="9224">MTKRLRTFAHQSILKINRKKTVVMYLNIDSPISIRTDDVYLRSTNSTTYLGSSSRQDRGTKNDTNFGENILIGIPHSHNW</sequence>
<evidence type="ECO:0000313" key="3">
    <source>
        <dbReference type="Proteomes" id="UP001195483"/>
    </source>
</evidence>
<proteinExistence type="predicted"/>